<dbReference type="Proteomes" id="UP000239576">
    <property type="component" value="Unassembled WGS sequence"/>
</dbReference>
<comment type="caution">
    <text evidence="1">The sequence shown here is derived from an EMBL/GenBank/DDBJ whole genome shotgun (WGS) entry which is preliminary data.</text>
</comment>
<accession>A0A2T1DXR6</accession>
<protein>
    <submittedName>
        <fullName evidence="1">Uncharacterized protein</fullName>
    </submittedName>
</protein>
<evidence type="ECO:0000313" key="1">
    <source>
        <dbReference type="EMBL" id="PSB25231.1"/>
    </source>
</evidence>
<keyword evidence="2" id="KW-1185">Reference proteome</keyword>
<sequence>MRRARKLIIPMLISIPCLFLFAQCHIGAIAPILTGKKIWLSDKPQLVEQEILRQVSIGSSIETARDVMEQNGFECRYYKNETYYYRGTGAESRDIDFYACGLNKPWFFLTKTWSVQLETKQGKLTRVSASYGYVTL</sequence>
<evidence type="ECO:0000313" key="2">
    <source>
        <dbReference type="Proteomes" id="UP000239576"/>
    </source>
</evidence>
<proteinExistence type="predicted"/>
<reference evidence="2" key="1">
    <citation type="submission" date="2018-02" db="EMBL/GenBank/DDBJ databases">
        <authorList>
            <person name="Moore K."/>
            <person name="Momper L."/>
        </authorList>
    </citation>
    <scope>NUCLEOTIDE SEQUENCE [LARGE SCALE GENOMIC DNA]</scope>
    <source>
        <strain evidence="2">ULC18</strain>
    </source>
</reference>
<gene>
    <name evidence="1" type="ORF">C7B82_23955</name>
</gene>
<organism evidence="1 2">
    <name type="scientific">Stenomitos frigidus ULC18</name>
    <dbReference type="NCBI Taxonomy" id="2107698"/>
    <lineage>
        <taxon>Bacteria</taxon>
        <taxon>Bacillati</taxon>
        <taxon>Cyanobacteriota</taxon>
        <taxon>Cyanophyceae</taxon>
        <taxon>Leptolyngbyales</taxon>
        <taxon>Leptolyngbyaceae</taxon>
        <taxon>Stenomitos</taxon>
    </lineage>
</organism>
<reference evidence="1 2" key="2">
    <citation type="submission" date="2018-03" db="EMBL/GenBank/DDBJ databases">
        <title>The ancient ancestry and fast evolution of plastids.</title>
        <authorList>
            <person name="Moore K.R."/>
            <person name="Magnabosco C."/>
            <person name="Momper L."/>
            <person name="Gold D.A."/>
            <person name="Bosak T."/>
            <person name="Fournier G.P."/>
        </authorList>
    </citation>
    <scope>NUCLEOTIDE SEQUENCE [LARGE SCALE GENOMIC DNA]</scope>
    <source>
        <strain evidence="1 2">ULC18</strain>
    </source>
</reference>
<name>A0A2T1DXR6_9CYAN</name>
<dbReference type="AlphaFoldDB" id="A0A2T1DXR6"/>
<dbReference type="EMBL" id="PVWK01000127">
    <property type="protein sequence ID" value="PSB25231.1"/>
    <property type="molecule type" value="Genomic_DNA"/>
</dbReference>